<dbReference type="GO" id="GO:0043190">
    <property type="term" value="C:ATP-binding cassette (ABC) transporter complex"/>
    <property type="evidence" value="ECO:0007669"/>
    <property type="project" value="InterPro"/>
</dbReference>
<dbReference type="Pfam" id="PF00528">
    <property type="entry name" value="BPD_transp_1"/>
    <property type="match status" value="1"/>
</dbReference>
<organism evidence="10 11">
    <name type="scientific">Alkalicoccobacillus porphyridii</name>
    <dbReference type="NCBI Taxonomy" id="2597270"/>
    <lineage>
        <taxon>Bacteria</taxon>
        <taxon>Bacillati</taxon>
        <taxon>Bacillota</taxon>
        <taxon>Bacilli</taxon>
        <taxon>Bacillales</taxon>
        <taxon>Bacillaceae</taxon>
        <taxon>Alkalicoccobacillus</taxon>
    </lineage>
</organism>
<keyword evidence="6 8" id="KW-1133">Transmembrane helix</keyword>
<feature type="transmembrane region" description="Helical" evidence="8">
    <location>
        <begin position="80"/>
        <end position="99"/>
    </location>
</feature>
<dbReference type="PROSITE" id="PS50928">
    <property type="entry name" value="ABC_TM1"/>
    <property type="match status" value="1"/>
</dbReference>
<feature type="transmembrane region" description="Helical" evidence="8">
    <location>
        <begin position="20"/>
        <end position="42"/>
    </location>
</feature>
<dbReference type="GO" id="GO:0006865">
    <property type="term" value="P:amino acid transport"/>
    <property type="evidence" value="ECO:0007669"/>
    <property type="project" value="UniProtKB-KW"/>
</dbReference>
<keyword evidence="7 8" id="KW-0472">Membrane</keyword>
<comment type="subcellular location">
    <subcellularLocation>
        <location evidence="1 8">Cell membrane</location>
        <topology evidence="1 8">Multi-pass membrane protein</topology>
    </subcellularLocation>
</comment>
<dbReference type="Proteomes" id="UP000318521">
    <property type="component" value="Unassembled WGS sequence"/>
</dbReference>
<dbReference type="Gene3D" id="1.10.3720.10">
    <property type="entry name" value="MetI-like"/>
    <property type="match status" value="1"/>
</dbReference>
<dbReference type="SUPFAM" id="SSF161098">
    <property type="entry name" value="MetI-like"/>
    <property type="match status" value="1"/>
</dbReference>
<feature type="transmembrane region" description="Helical" evidence="8">
    <location>
        <begin position="54"/>
        <end position="74"/>
    </location>
</feature>
<evidence type="ECO:0000256" key="2">
    <source>
        <dbReference type="ARBA" id="ARBA00022448"/>
    </source>
</evidence>
<accession>A0A553ZT26</accession>
<dbReference type="NCBIfam" id="TIGR01726">
    <property type="entry name" value="HEQRo_perm_3TM"/>
    <property type="match status" value="1"/>
</dbReference>
<reference evidence="10 11" key="1">
    <citation type="submission" date="2019-07" db="EMBL/GenBank/DDBJ databases">
        <authorList>
            <person name="Park Y.J."/>
            <person name="Jeong S.E."/>
            <person name="Jung H.S."/>
        </authorList>
    </citation>
    <scope>NUCLEOTIDE SEQUENCE [LARGE SCALE GENOMIC DNA]</scope>
    <source>
        <strain evidence="11">P16(2019)</strain>
    </source>
</reference>
<evidence type="ECO:0000256" key="6">
    <source>
        <dbReference type="ARBA" id="ARBA00022989"/>
    </source>
</evidence>
<feature type="transmembrane region" description="Helical" evidence="8">
    <location>
        <begin position="185"/>
        <end position="204"/>
    </location>
</feature>
<name>A0A553ZT26_9BACI</name>
<proteinExistence type="inferred from homology"/>
<dbReference type="EMBL" id="VLXZ01000026">
    <property type="protein sequence ID" value="TSB44617.1"/>
    <property type="molecule type" value="Genomic_DNA"/>
</dbReference>
<keyword evidence="5" id="KW-0029">Amino-acid transport</keyword>
<comment type="caution">
    <text evidence="10">The sequence shown here is derived from an EMBL/GenBank/DDBJ whole genome shotgun (WGS) entry which is preliminary data.</text>
</comment>
<keyword evidence="11" id="KW-1185">Reference proteome</keyword>
<evidence type="ECO:0000256" key="8">
    <source>
        <dbReference type="RuleBase" id="RU363032"/>
    </source>
</evidence>
<dbReference type="InterPro" id="IPR000515">
    <property type="entry name" value="MetI-like"/>
</dbReference>
<dbReference type="PANTHER" id="PTHR30614:SF0">
    <property type="entry name" value="L-CYSTINE TRANSPORT SYSTEM PERMEASE PROTEIN TCYL"/>
    <property type="match status" value="1"/>
</dbReference>
<evidence type="ECO:0000256" key="4">
    <source>
        <dbReference type="ARBA" id="ARBA00022692"/>
    </source>
</evidence>
<feature type="domain" description="ABC transmembrane type-1" evidence="9">
    <location>
        <begin position="18"/>
        <end position="203"/>
    </location>
</feature>
<evidence type="ECO:0000256" key="1">
    <source>
        <dbReference type="ARBA" id="ARBA00004651"/>
    </source>
</evidence>
<comment type="similarity">
    <text evidence="8">Belongs to the binding-protein-dependent transport system permease family.</text>
</comment>
<dbReference type="OrthoDB" id="9805999at2"/>
<gene>
    <name evidence="10" type="ORF">FN960_20575</name>
</gene>
<keyword evidence="3" id="KW-1003">Cell membrane</keyword>
<evidence type="ECO:0000256" key="3">
    <source>
        <dbReference type="ARBA" id="ARBA00022475"/>
    </source>
</evidence>
<evidence type="ECO:0000256" key="7">
    <source>
        <dbReference type="ARBA" id="ARBA00023136"/>
    </source>
</evidence>
<dbReference type="GO" id="GO:0022857">
    <property type="term" value="F:transmembrane transporter activity"/>
    <property type="evidence" value="ECO:0007669"/>
    <property type="project" value="InterPro"/>
</dbReference>
<keyword evidence="2 8" id="KW-0813">Transport</keyword>
<sequence length="220" mass="24354">MFDLDLAIRSVPYVLQGLGYTLLIAFVSMGIGLVLGLFIGLARSSSSLFLSLPARLYISFIRGVPILVMLFLLYQGLPAIGIQFNAVTAALIGFTLNVAGYTAEINRSAIASIDRGQWEASRTLGFTYWQTLSRIIIPQGSLVATPPLFNVFLDLVKASSLAAMITVPELMQMAKIVGGREYDYFTMYVLLAFIYWGLCTILTIPQNYFEKRFSVYKQAT</sequence>
<keyword evidence="4 8" id="KW-0812">Transmembrane</keyword>
<dbReference type="RefSeq" id="WP_143850748.1">
    <property type="nucleotide sequence ID" value="NZ_VLXZ01000026.1"/>
</dbReference>
<evidence type="ECO:0000259" key="9">
    <source>
        <dbReference type="PROSITE" id="PS50928"/>
    </source>
</evidence>
<protein>
    <submittedName>
        <fullName evidence="10">ABC transporter permease subunit</fullName>
    </submittedName>
</protein>
<dbReference type="InterPro" id="IPR035906">
    <property type="entry name" value="MetI-like_sf"/>
</dbReference>
<dbReference type="AlphaFoldDB" id="A0A553ZT26"/>
<dbReference type="CDD" id="cd06261">
    <property type="entry name" value="TM_PBP2"/>
    <property type="match status" value="1"/>
</dbReference>
<evidence type="ECO:0000313" key="11">
    <source>
        <dbReference type="Proteomes" id="UP000318521"/>
    </source>
</evidence>
<dbReference type="InterPro" id="IPR010065">
    <property type="entry name" value="AA_ABC_transptr_permease_3TM"/>
</dbReference>
<dbReference type="InterPro" id="IPR043429">
    <property type="entry name" value="ArtM/GltK/GlnP/TcyL/YhdX-like"/>
</dbReference>
<evidence type="ECO:0000256" key="5">
    <source>
        <dbReference type="ARBA" id="ARBA00022970"/>
    </source>
</evidence>
<evidence type="ECO:0000313" key="10">
    <source>
        <dbReference type="EMBL" id="TSB44617.1"/>
    </source>
</evidence>
<dbReference type="PANTHER" id="PTHR30614">
    <property type="entry name" value="MEMBRANE COMPONENT OF AMINO ACID ABC TRANSPORTER"/>
    <property type="match status" value="1"/>
</dbReference>